<dbReference type="InterPro" id="IPR005135">
    <property type="entry name" value="Endo/exonuclease/phosphatase"/>
</dbReference>
<reference evidence="2 3" key="1">
    <citation type="journal article" date="2010" name="Science">
        <title>Genomic comparison of the ants Camponotus floridanus and Harpegnathos saltator.</title>
        <authorList>
            <person name="Bonasio R."/>
            <person name="Zhang G."/>
            <person name="Ye C."/>
            <person name="Mutti N.S."/>
            <person name="Fang X."/>
            <person name="Qin N."/>
            <person name="Donahue G."/>
            <person name="Yang P."/>
            <person name="Li Q."/>
            <person name="Li C."/>
            <person name="Zhang P."/>
            <person name="Huang Z."/>
            <person name="Berger S.L."/>
            <person name="Reinberg D."/>
            <person name="Wang J."/>
            <person name="Liebig J."/>
        </authorList>
    </citation>
    <scope>NUCLEOTIDE SEQUENCE [LARGE SCALE GENOMIC DNA]</scope>
    <source>
        <strain evidence="3">C129</strain>
    </source>
</reference>
<evidence type="ECO:0000313" key="3">
    <source>
        <dbReference type="Proteomes" id="UP000000311"/>
    </source>
</evidence>
<dbReference type="OMA" id="RAWDSRA"/>
<accession>E1ZZ15</accession>
<dbReference type="InterPro" id="IPR036691">
    <property type="entry name" value="Endo/exonu/phosph_ase_sf"/>
</dbReference>
<dbReference type="GO" id="GO:0003824">
    <property type="term" value="F:catalytic activity"/>
    <property type="evidence" value="ECO:0007669"/>
    <property type="project" value="InterPro"/>
</dbReference>
<evidence type="ECO:0000259" key="1">
    <source>
        <dbReference type="Pfam" id="PF14529"/>
    </source>
</evidence>
<evidence type="ECO:0000313" key="2">
    <source>
        <dbReference type="EMBL" id="EFN73574.1"/>
    </source>
</evidence>
<name>E1ZZ15_CAMFO</name>
<organism evidence="3">
    <name type="scientific">Camponotus floridanus</name>
    <name type="common">Florida carpenter ant</name>
    <dbReference type="NCBI Taxonomy" id="104421"/>
    <lineage>
        <taxon>Eukaryota</taxon>
        <taxon>Metazoa</taxon>
        <taxon>Ecdysozoa</taxon>
        <taxon>Arthropoda</taxon>
        <taxon>Hexapoda</taxon>
        <taxon>Insecta</taxon>
        <taxon>Pterygota</taxon>
        <taxon>Neoptera</taxon>
        <taxon>Endopterygota</taxon>
        <taxon>Hymenoptera</taxon>
        <taxon>Apocrita</taxon>
        <taxon>Aculeata</taxon>
        <taxon>Formicoidea</taxon>
        <taxon>Formicidae</taxon>
        <taxon>Formicinae</taxon>
        <taxon>Camponotus</taxon>
    </lineage>
</organism>
<protein>
    <recommendedName>
        <fullName evidence="1">Endonuclease/exonuclease/phosphatase domain-containing protein</fullName>
    </recommendedName>
</protein>
<feature type="non-terminal residue" evidence="2">
    <location>
        <position position="1"/>
    </location>
</feature>
<dbReference type="EMBL" id="GL435257">
    <property type="protein sequence ID" value="EFN73574.1"/>
    <property type="molecule type" value="Genomic_DNA"/>
</dbReference>
<gene>
    <name evidence="2" type="ORF">EAG_10462</name>
</gene>
<sequence>YFLPSGNLARFERWLERVGDYIRRLHSFPILIAENFNAWSRAWDSRATNARGETLGEWAAALGLVLLNRGRVSTCVRPQEKSIVDLTWA</sequence>
<dbReference type="InParanoid" id="E1ZZ15"/>
<keyword evidence="3" id="KW-1185">Reference proteome</keyword>
<dbReference type="SUPFAM" id="SSF56219">
    <property type="entry name" value="DNase I-like"/>
    <property type="match status" value="1"/>
</dbReference>
<dbReference type="OrthoDB" id="7700944at2759"/>
<dbReference type="Gene3D" id="3.60.10.10">
    <property type="entry name" value="Endonuclease/exonuclease/phosphatase"/>
    <property type="match status" value="1"/>
</dbReference>
<feature type="non-terminal residue" evidence="2">
    <location>
        <position position="89"/>
    </location>
</feature>
<feature type="domain" description="Endonuclease/exonuclease/phosphatase" evidence="1">
    <location>
        <begin position="11"/>
        <end position="89"/>
    </location>
</feature>
<dbReference type="Pfam" id="PF14529">
    <property type="entry name" value="Exo_endo_phos_2"/>
    <property type="match status" value="1"/>
</dbReference>
<dbReference type="Proteomes" id="UP000000311">
    <property type="component" value="Unassembled WGS sequence"/>
</dbReference>
<proteinExistence type="predicted"/>
<dbReference type="AlphaFoldDB" id="E1ZZ15"/>